<gene>
    <name evidence="1" type="ORF">ACFQVC_34665</name>
</gene>
<dbReference type="RefSeq" id="WP_381838167.1">
    <property type="nucleotide sequence ID" value="NZ_JBHTCF010000020.1"/>
</dbReference>
<organism evidence="1 2">
    <name type="scientific">Streptomyces monticola</name>
    <dbReference type="NCBI Taxonomy" id="2666263"/>
    <lineage>
        <taxon>Bacteria</taxon>
        <taxon>Bacillati</taxon>
        <taxon>Actinomycetota</taxon>
        <taxon>Actinomycetes</taxon>
        <taxon>Kitasatosporales</taxon>
        <taxon>Streptomycetaceae</taxon>
        <taxon>Streptomyces</taxon>
    </lineage>
</organism>
<keyword evidence="1" id="KW-0503">Monooxygenase</keyword>
<dbReference type="EMBL" id="JBHTCF010000020">
    <property type="protein sequence ID" value="MFC7309340.1"/>
    <property type="molecule type" value="Genomic_DNA"/>
</dbReference>
<evidence type="ECO:0000313" key="1">
    <source>
        <dbReference type="EMBL" id="MFC7309340.1"/>
    </source>
</evidence>
<sequence>MPESADRYPDITRPDAALALISTRYVGDSESQRHALDTSVAAWSAHRWPTGLLSVSLYADVVGESVLTYAQWNDEAACDAFTRARGPAVFGGLDAAIDHDRCEPVKFRRYRSTEPGDDASSPPDCIAVPSFDVDGPERQRRIVDTLLDGPLGKQLPGLIAAHFHLSTDGTRVINYAEWTAEELHIRALTGPVLQEAGAITQVMPGVRGIGCPRYRLHRTLLAPQVP</sequence>
<protein>
    <submittedName>
        <fullName evidence="1">Monooxygenase</fullName>
    </submittedName>
</protein>
<dbReference type="SUPFAM" id="SSF54909">
    <property type="entry name" value="Dimeric alpha+beta barrel"/>
    <property type="match status" value="1"/>
</dbReference>
<dbReference type="Proteomes" id="UP001596523">
    <property type="component" value="Unassembled WGS sequence"/>
</dbReference>
<proteinExistence type="predicted"/>
<accession>A0ABW2JVF0</accession>
<evidence type="ECO:0000313" key="2">
    <source>
        <dbReference type="Proteomes" id="UP001596523"/>
    </source>
</evidence>
<comment type="caution">
    <text evidence="1">The sequence shown here is derived from an EMBL/GenBank/DDBJ whole genome shotgun (WGS) entry which is preliminary data.</text>
</comment>
<keyword evidence="1" id="KW-0560">Oxidoreductase</keyword>
<dbReference type="GO" id="GO:0004497">
    <property type="term" value="F:monooxygenase activity"/>
    <property type="evidence" value="ECO:0007669"/>
    <property type="project" value="UniProtKB-KW"/>
</dbReference>
<keyword evidence="2" id="KW-1185">Reference proteome</keyword>
<dbReference type="Gene3D" id="3.30.70.100">
    <property type="match status" value="2"/>
</dbReference>
<dbReference type="InterPro" id="IPR011008">
    <property type="entry name" value="Dimeric_a/b-barrel"/>
</dbReference>
<name>A0ABW2JVF0_9ACTN</name>
<reference evidence="2" key="1">
    <citation type="journal article" date="2019" name="Int. J. Syst. Evol. Microbiol.">
        <title>The Global Catalogue of Microorganisms (GCM) 10K type strain sequencing project: providing services to taxonomists for standard genome sequencing and annotation.</title>
        <authorList>
            <consortium name="The Broad Institute Genomics Platform"/>
            <consortium name="The Broad Institute Genome Sequencing Center for Infectious Disease"/>
            <person name="Wu L."/>
            <person name="Ma J."/>
        </authorList>
    </citation>
    <scope>NUCLEOTIDE SEQUENCE [LARGE SCALE GENOMIC DNA]</scope>
    <source>
        <strain evidence="2">SYNS20</strain>
    </source>
</reference>